<dbReference type="Pfam" id="PF14361">
    <property type="entry name" value="RsbRD_N"/>
    <property type="match status" value="1"/>
</dbReference>
<dbReference type="InterPro" id="IPR051448">
    <property type="entry name" value="CdaR-like_regulators"/>
</dbReference>
<dbReference type="PANTHER" id="PTHR33744">
    <property type="entry name" value="CARBOHYDRATE DIACID REGULATOR"/>
    <property type="match status" value="1"/>
</dbReference>
<evidence type="ECO:0000259" key="3">
    <source>
        <dbReference type="Pfam" id="PF14361"/>
    </source>
</evidence>
<keyword evidence="5" id="KW-1185">Reference proteome</keyword>
<dbReference type="InterPro" id="IPR025751">
    <property type="entry name" value="RsbRD_N_dom"/>
</dbReference>
<feature type="domain" description="RsbT co-antagonist protein RsbRD N-terminal" evidence="3">
    <location>
        <begin position="61"/>
        <end position="200"/>
    </location>
</feature>
<dbReference type="STRING" id="405948.SACE_5329"/>
<protein>
    <submittedName>
        <fullName evidence="4">Transcriptional regulator</fullName>
    </submittedName>
</protein>
<gene>
    <name evidence="4" type="ordered locus">SACE_5329</name>
</gene>
<evidence type="ECO:0000313" key="4">
    <source>
        <dbReference type="EMBL" id="CAM04568.1"/>
    </source>
</evidence>
<reference evidence="4 5" key="1">
    <citation type="journal article" date="2007" name="Nat. Biotechnol.">
        <title>Complete genome sequence of the erythromycin-producing bacterium Saccharopolyspora erythraea NRRL23338.</title>
        <authorList>
            <person name="Oliynyk M."/>
            <person name="Samborskyy M."/>
            <person name="Lester J.B."/>
            <person name="Mironenko T."/>
            <person name="Scott N."/>
            <person name="Dickens S."/>
            <person name="Haydock S.F."/>
            <person name="Leadlay P.F."/>
        </authorList>
    </citation>
    <scope>NUCLEOTIDE SEQUENCE [LARGE SCALE GENOMIC DNA]</scope>
    <source>
        <strain evidence="5">ATCC 11635 / DSM 40517 / JCM 4748 / NBRC 13426 / NCIMB 8594 / NRRL 2338</strain>
    </source>
</reference>
<dbReference type="InterPro" id="IPR042070">
    <property type="entry name" value="PucR_C-HTH_sf"/>
</dbReference>
<dbReference type="Pfam" id="PF13556">
    <property type="entry name" value="HTH_30"/>
    <property type="match status" value="1"/>
</dbReference>
<evidence type="ECO:0000259" key="2">
    <source>
        <dbReference type="Pfam" id="PF13556"/>
    </source>
</evidence>
<dbReference type="EMBL" id="AM420293">
    <property type="protein sequence ID" value="CAM04568.1"/>
    <property type="molecule type" value="Genomic_DNA"/>
</dbReference>
<evidence type="ECO:0000313" key="5">
    <source>
        <dbReference type="Proteomes" id="UP000006728"/>
    </source>
</evidence>
<dbReference type="AlphaFoldDB" id="A4FKJ3"/>
<dbReference type="eggNOG" id="COG2508">
    <property type="taxonomic scope" value="Bacteria"/>
</dbReference>
<dbReference type="PANTHER" id="PTHR33744:SF1">
    <property type="entry name" value="DNA-BINDING TRANSCRIPTIONAL ACTIVATOR ADER"/>
    <property type="match status" value="1"/>
</dbReference>
<sequence>MMGHPVVGSTWDSSQTTAEIFVTGHSSAPSGEPPTAIDPGAADPITAGGVPLHQRITAAAPELVAAVFERILAELPAYARMPAELLRGDVTRIIGAGVRAFAEVVRTGQRPSPRFLSSLRENIAQRAEEGVPIDVVLSAHHLGVRVSWELLGPHAEPADLPGLLRLNRLQLGYLQDVTAAVSAGYFQERQAVFSEVQAARQALLSALLEGGASAETAARAGILLPPAYLVLELVIGAHPDEDRSDVDGSVAARRKLRRLRTELEHGARDPVLCALTPAGGVALVPCAQPADEVGEADWRRLAALVESASRAAGADVTAGAMPAAPAGVGEAAVVAREVLDVALACGRPPGVHRLDDVALEYQLSRPGPAAEKLAALLEPVARRPELLETLRTHFGHGLNRRHTARALHIHPNTVDYRLRRIAALTGLDTTVPAELPRIRAALIARQALTSARRR</sequence>
<feature type="domain" description="PucR C-terminal helix-turn-helix" evidence="2">
    <location>
        <begin position="386"/>
        <end position="443"/>
    </location>
</feature>
<dbReference type="Proteomes" id="UP000006728">
    <property type="component" value="Chromosome"/>
</dbReference>
<accession>A4FKJ3</accession>
<dbReference type="HOGENOM" id="CLU_053843_0_0_11"/>
<dbReference type="KEGG" id="sen:SACE_5329"/>
<feature type="region of interest" description="Disordered" evidence="1">
    <location>
        <begin position="24"/>
        <end position="44"/>
    </location>
</feature>
<name>A4FKJ3_SACEN</name>
<dbReference type="InterPro" id="IPR025736">
    <property type="entry name" value="PucR_C-HTH_dom"/>
</dbReference>
<organism evidence="4 5">
    <name type="scientific">Saccharopolyspora erythraea (strain ATCC 11635 / DSM 40517 / JCM 4748 / NBRC 13426 / NCIMB 8594 / NRRL 2338)</name>
    <dbReference type="NCBI Taxonomy" id="405948"/>
    <lineage>
        <taxon>Bacteria</taxon>
        <taxon>Bacillati</taxon>
        <taxon>Actinomycetota</taxon>
        <taxon>Actinomycetes</taxon>
        <taxon>Pseudonocardiales</taxon>
        <taxon>Pseudonocardiaceae</taxon>
        <taxon>Saccharopolyspora</taxon>
    </lineage>
</organism>
<dbReference type="Gene3D" id="1.10.10.2840">
    <property type="entry name" value="PucR C-terminal helix-turn-helix domain"/>
    <property type="match status" value="1"/>
</dbReference>
<evidence type="ECO:0000256" key="1">
    <source>
        <dbReference type="SAM" id="MobiDB-lite"/>
    </source>
</evidence>
<proteinExistence type="predicted"/>